<evidence type="ECO:0000313" key="6">
    <source>
        <dbReference type="EMBL" id="WFD27634.1"/>
    </source>
</evidence>
<dbReference type="GO" id="GO:0005737">
    <property type="term" value="C:cytoplasm"/>
    <property type="evidence" value="ECO:0007669"/>
    <property type="project" value="UniProtKB-ARBA"/>
</dbReference>
<dbReference type="Pfam" id="PF13409">
    <property type="entry name" value="GST_N_2"/>
    <property type="match status" value="1"/>
</dbReference>
<reference evidence="6" key="1">
    <citation type="submission" date="2023-03" db="EMBL/GenBank/DDBJ databases">
        <title>Mating type loci evolution in Malassezia.</title>
        <authorList>
            <person name="Coelho M.A."/>
        </authorList>
    </citation>
    <scope>NUCLEOTIDE SEQUENCE</scope>
    <source>
        <strain evidence="6">CBS 9557</strain>
    </source>
</reference>
<dbReference type="PANTHER" id="PTHR44051:SF9">
    <property type="entry name" value="GLUTATHIONE S-TRANSFERASE 1"/>
    <property type="match status" value="1"/>
</dbReference>
<dbReference type="Gene3D" id="1.20.1050.10">
    <property type="match status" value="1"/>
</dbReference>
<organism evidence="6 7">
    <name type="scientific">Malassezia nana</name>
    <dbReference type="NCBI Taxonomy" id="180528"/>
    <lineage>
        <taxon>Eukaryota</taxon>
        <taxon>Fungi</taxon>
        <taxon>Dikarya</taxon>
        <taxon>Basidiomycota</taxon>
        <taxon>Ustilaginomycotina</taxon>
        <taxon>Malasseziomycetes</taxon>
        <taxon>Malasseziales</taxon>
        <taxon>Malasseziaceae</taxon>
        <taxon>Malassezia</taxon>
    </lineage>
</organism>
<dbReference type="Proteomes" id="UP001213623">
    <property type="component" value="Chromosome 4"/>
</dbReference>
<dbReference type="SFLD" id="SFLDS00019">
    <property type="entry name" value="Glutathione_Transferase_(cytos"/>
    <property type="match status" value="1"/>
</dbReference>
<keyword evidence="7" id="KW-1185">Reference proteome</keyword>
<dbReference type="EC" id="2.5.1.18" evidence="2"/>
<comment type="similarity">
    <text evidence="1">Belongs to the GST superfamily.</text>
</comment>
<evidence type="ECO:0000256" key="3">
    <source>
        <dbReference type="ARBA" id="ARBA00022679"/>
    </source>
</evidence>
<accession>A0AAF0EKV2</accession>
<dbReference type="EMBL" id="CP119895">
    <property type="protein sequence ID" value="WFD27634.1"/>
    <property type="molecule type" value="Genomic_DNA"/>
</dbReference>
<evidence type="ECO:0000256" key="4">
    <source>
        <dbReference type="ARBA" id="ARBA00047960"/>
    </source>
</evidence>
<dbReference type="SFLD" id="SFLDG00358">
    <property type="entry name" value="Main_(cytGST)"/>
    <property type="match status" value="1"/>
</dbReference>
<dbReference type="GO" id="GO:0004364">
    <property type="term" value="F:glutathione transferase activity"/>
    <property type="evidence" value="ECO:0007669"/>
    <property type="project" value="UniProtKB-EC"/>
</dbReference>
<dbReference type="PROSITE" id="PS50404">
    <property type="entry name" value="GST_NTER"/>
    <property type="match status" value="1"/>
</dbReference>
<proteinExistence type="inferred from homology"/>
<evidence type="ECO:0000256" key="1">
    <source>
        <dbReference type="ARBA" id="ARBA00007409"/>
    </source>
</evidence>
<keyword evidence="3 6" id="KW-0808">Transferase</keyword>
<sequence length="233" mass="26545">MIILHHLNNSRSQRILWILEELGIPYRVERYERGPDQLAPRELRNVHPLGKSPVIQDTSRGNKVVAESGAIIRYLIKYYGQGRGVPADERADDDDFWTQFSEASLMPTLVMTLVFKVAPTQAPFFVRPLVSLIFGQVRARFTDPDLKRKIAFTKEALEKESADGRAWFAGGDKDGNPTAADYQMLFVLEAMTSGRLDGFEVPESFKNWVDMVHKRPAYIRAYEKGGTYDYAKL</sequence>
<comment type="catalytic activity">
    <reaction evidence="4">
        <text>RX + glutathione = an S-substituted glutathione + a halide anion + H(+)</text>
        <dbReference type="Rhea" id="RHEA:16437"/>
        <dbReference type="ChEBI" id="CHEBI:15378"/>
        <dbReference type="ChEBI" id="CHEBI:16042"/>
        <dbReference type="ChEBI" id="CHEBI:17792"/>
        <dbReference type="ChEBI" id="CHEBI:57925"/>
        <dbReference type="ChEBI" id="CHEBI:90779"/>
        <dbReference type="EC" id="2.5.1.18"/>
    </reaction>
</comment>
<feature type="domain" description="GST N-terminal" evidence="5">
    <location>
        <begin position="1"/>
        <end position="83"/>
    </location>
</feature>
<evidence type="ECO:0000259" key="5">
    <source>
        <dbReference type="PROSITE" id="PS50404"/>
    </source>
</evidence>
<dbReference type="InterPro" id="IPR036249">
    <property type="entry name" value="Thioredoxin-like_sf"/>
</dbReference>
<dbReference type="SUPFAM" id="SSF47616">
    <property type="entry name" value="GST C-terminal domain-like"/>
    <property type="match status" value="1"/>
</dbReference>
<dbReference type="FunFam" id="3.40.30.10:FF:000156">
    <property type="entry name" value="Glutathione S-transferase 1"/>
    <property type="match status" value="1"/>
</dbReference>
<dbReference type="CDD" id="cd03046">
    <property type="entry name" value="GST_N_GTT1_like"/>
    <property type="match status" value="1"/>
</dbReference>
<evidence type="ECO:0000313" key="7">
    <source>
        <dbReference type="Proteomes" id="UP001213623"/>
    </source>
</evidence>
<evidence type="ECO:0000256" key="2">
    <source>
        <dbReference type="ARBA" id="ARBA00012452"/>
    </source>
</evidence>
<dbReference type="InterPro" id="IPR004045">
    <property type="entry name" value="Glutathione_S-Trfase_N"/>
</dbReference>
<dbReference type="Gene3D" id="3.40.30.10">
    <property type="entry name" value="Glutaredoxin"/>
    <property type="match status" value="1"/>
</dbReference>
<dbReference type="InterPro" id="IPR040079">
    <property type="entry name" value="Glutathione_S-Trfase"/>
</dbReference>
<dbReference type="AlphaFoldDB" id="A0AAF0EKV2"/>
<dbReference type="InterPro" id="IPR036282">
    <property type="entry name" value="Glutathione-S-Trfase_C_sf"/>
</dbReference>
<gene>
    <name evidence="6" type="ORF">MNAN1_002635</name>
</gene>
<name>A0AAF0EKV2_9BASI</name>
<dbReference type="SUPFAM" id="SSF52833">
    <property type="entry name" value="Thioredoxin-like"/>
    <property type="match status" value="1"/>
</dbReference>
<dbReference type="PANTHER" id="PTHR44051">
    <property type="entry name" value="GLUTATHIONE S-TRANSFERASE-RELATED"/>
    <property type="match status" value="1"/>
</dbReference>
<protein>
    <recommendedName>
        <fullName evidence="2">glutathione transferase</fullName>
        <ecNumber evidence="2">2.5.1.18</ecNumber>
    </recommendedName>
</protein>
<dbReference type="GO" id="GO:0004602">
    <property type="term" value="F:glutathione peroxidase activity"/>
    <property type="evidence" value="ECO:0007669"/>
    <property type="project" value="UniProtKB-ARBA"/>
</dbReference>